<keyword evidence="5" id="KW-0378">Hydrolase</keyword>
<evidence type="ECO:0000256" key="10">
    <source>
        <dbReference type="ARBA" id="ARBA00049729"/>
    </source>
</evidence>
<dbReference type="RefSeq" id="XP_013761495.1">
    <property type="nucleotide sequence ID" value="XM_013906041.1"/>
</dbReference>
<evidence type="ECO:0000256" key="1">
    <source>
        <dbReference type="ARBA" id="ARBA00004477"/>
    </source>
</evidence>
<accession>A0A0L0DRG8</accession>
<evidence type="ECO:0000256" key="5">
    <source>
        <dbReference type="ARBA" id="ARBA00022801"/>
    </source>
</evidence>
<evidence type="ECO:0000256" key="6">
    <source>
        <dbReference type="ARBA" id="ARBA00022824"/>
    </source>
</evidence>
<feature type="transmembrane region" description="Helical" evidence="11">
    <location>
        <begin position="40"/>
        <end position="59"/>
    </location>
</feature>
<dbReference type="PANTHER" id="PTHR13046">
    <property type="entry name" value="PROTEASE U48 CAAX PRENYL PROTEASE RCE1"/>
    <property type="match status" value="1"/>
</dbReference>
<keyword evidence="4 11" id="KW-0812">Transmembrane</keyword>
<evidence type="ECO:0000259" key="12">
    <source>
        <dbReference type="Pfam" id="PF02517"/>
    </source>
</evidence>
<keyword evidence="14" id="KW-1185">Reference proteome</keyword>
<organism evidence="13 14">
    <name type="scientific">Thecamonas trahens ATCC 50062</name>
    <dbReference type="NCBI Taxonomy" id="461836"/>
    <lineage>
        <taxon>Eukaryota</taxon>
        <taxon>Apusozoa</taxon>
        <taxon>Apusomonadida</taxon>
        <taxon>Apusomonadidae</taxon>
        <taxon>Thecamonas</taxon>
    </lineage>
</organism>
<evidence type="ECO:0000256" key="11">
    <source>
        <dbReference type="SAM" id="Phobius"/>
    </source>
</evidence>
<evidence type="ECO:0000313" key="14">
    <source>
        <dbReference type="Proteomes" id="UP000054408"/>
    </source>
</evidence>
<dbReference type="Pfam" id="PF02517">
    <property type="entry name" value="Rce1-like"/>
    <property type="match status" value="1"/>
</dbReference>
<dbReference type="OrthoDB" id="271604at2759"/>
<comment type="similarity">
    <text evidence="2">Belongs to the peptidase U48 family.</text>
</comment>
<dbReference type="Proteomes" id="UP000054408">
    <property type="component" value="Unassembled WGS sequence"/>
</dbReference>
<dbReference type="eggNOG" id="KOG4130">
    <property type="taxonomic scope" value="Eukaryota"/>
</dbReference>
<dbReference type="PANTHER" id="PTHR13046:SF0">
    <property type="entry name" value="CAAX PRENYL PROTEASE 2"/>
    <property type="match status" value="1"/>
</dbReference>
<keyword evidence="6" id="KW-0256">Endoplasmic reticulum</keyword>
<dbReference type="AlphaFoldDB" id="A0A0L0DRG8"/>
<evidence type="ECO:0000256" key="9">
    <source>
        <dbReference type="ARBA" id="ARBA00047280"/>
    </source>
</evidence>
<evidence type="ECO:0000313" key="13">
    <source>
        <dbReference type="EMBL" id="KNC54586.1"/>
    </source>
</evidence>
<feature type="transmembrane region" description="Helical" evidence="11">
    <location>
        <begin position="156"/>
        <end position="174"/>
    </location>
</feature>
<feature type="transmembrane region" description="Helical" evidence="11">
    <location>
        <begin position="181"/>
        <end position="202"/>
    </location>
</feature>
<evidence type="ECO:0000256" key="2">
    <source>
        <dbReference type="ARBA" id="ARBA00006897"/>
    </source>
</evidence>
<dbReference type="GO" id="GO:0004222">
    <property type="term" value="F:metalloendopeptidase activity"/>
    <property type="evidence" value="ECO:0007669"/>
    <property type="project" value="InterPro"/>
</dbReference>
<dbReference type="GO" id="GO:0005789">
    <property type="term" value="C:endoplasmic reticulum membrane"/>
    <property type="evidence" value="ECO:0007669"/>
    <property type="project" value="UniProtKB-SubCell"/>
</dbReference>
<reference evidence="13 14" key="1">
    <citation type="submission" date="2010-05" db="EMBL/GenBank/DDBJ databases">
        <title>The Genome Sequence of Thecamonas trahens ATCC 50062.</title>
        <authorList>
            <consortium name="The Broad Institute Genome Sequencing Platform"/>
            <person name="Russ C."/>
            <person name="Cuomo C."/>
            <person name="Shea T."/>
            <person name="Young S.K."/>
            <person name="Zeng Q."/>
            <person name="Koehrsen M."/>
            <person name="Haas B."/>
            <person name="Borodovsky M."/>
            <person name="Guigo R."/>
            <person name="Alvarado L."/>
            <person name="Berlin A."/>
            <person name="Bochicchio J."/>
            <person name="Borenstein D."/>
            <person name="Chapman S."/>
            <person name="Chen Z."/>
            <person name="Freedman E."/>
            <person name="Gellesch M."/>
            <person name="Goldberg J."/>
            <person name="Griggs A."/>
            <person name="Gujja S."/>
            <person name="Heilman E."/>
            <person name="Heiman D."/>
            <person name="Hepburn T."/>
            <person name="Howarth C."/>
            <person name="Jen D."/>
            <person name="Larson L."/>
            <person name="Mehta T."/>
            <person name="Park D."/>
            <person name="Pearson M."/>
            <person name="Roberts A."/>
            <person name="Saif S."/>
            <person name="Shenoy N."/>
            <person name="Sisk P."/>
            <person name="Stolte C."/>
            <person name="Sykes S."/>
            <person name="Thomson T."/>
            <person name="Walk T."/>
            <person name="White J."/>
            <person name="Yandava C."/>
            <person name="Burger G."/>
            <person name="Gray M.W."/>
            <person name="Holland P.W.H."/>
            <person name="King N."/>
            <person name="Lang F.B.F."/>
            <person name="Roger A.J."/>
            <person name="Ruiz-Trillo I."/>
            <person name="Lander E."/>
            <person name="Nusbaum C."/>
        </authorList>
    </citation>
    <scope>NUCLEOTIDE SEQUENCE [LARGE SCALE GENOMIC DNA]</scope>
    <source>
        <strain evidence="13 14">ATCC 50062</strain>
    </source>
</reference>
<protein>
    <recommendedName>
        <fullName evidence="10">intramembrane prenyl-peptidase Rce1</fullName>
        <ecNumber evidence="10">3.4.26.1</ecNumber>
    </recommendedName>
</protein>
<keyword evidence="3 13" id="KW-0645">Protease</keyword>
<feature type="domain" description="CAAX prenyl protease 2/Lysostaphin resistance protein A-like" evidence="12">
    <location>
        <begin position="123"/>
        <end position="221"/>
    </location>
</feature>
<dbReference type="OMA" id="HSFCNWC"/>
<sequence length="266" mass="28937">MIHSLLYCVTTTLAFVGSLYLWPNPQQLSRDEPAIIKRRLVSIVVVSVAATGWLWLGFLPHATLGQLLVHVGLLPPYSAWGWLVSLALPLAASMACFAGPLVMAYVDEELPGQRRSYLAALEPWVAMRNVVIAPLGEEYVFRALLMTALRAEGFSWGTASLISPLCFGLAHLHLYFAGRPLVALLVMLCYTSIFGGYSGLLFAATRSFWPPVAVHAFCNYMGLPEFAAMPGHRAKVAILVALFTGVAIFALTFDHVTSAASYGHQP</sequence>
<evidence type="ECO:0000256" key="7">
    <source>
        <dbReference type="ARBA" id="ARBA00022989"/>
    </source>
</evidence>
<proteinExistence type="inferred from homology"/>
<keyword evidence="8 11" id="KW-0472">Membrane</keyword>
<evidence type="ECO:0000256" key="4">
    <source>
        <dbReference type="ARBA" id="ARBA00022692"/>
    </source>
</evidence>
<gene>
    <name evidence="13" type="ORF">AMSG_01442</name>
</gene>
<dbReference type="InterPro" id="IPR003675">
    <property type="entry name" value="Rce1/LyrA-like_dom"/>
</dbReference>
<dbReference type="GeneID" id="25561192"/>
<dbReference type="EC" id="3.4.26.1" evidence="10"/>
<feature type="transmembrane region" description="Helical" evidence="11">
    <location>
        <begin position="236"/>
        <end position="253"/>
    </location>
</feature>
<evidence type="ECO:0000256" key="3">
    <source>
        <dbReference type="ARBA" id="ARBA00022670"/>
    </source>
</evidence>
<dbReference type="EMBL" id="GL349438">
    <property type="protein sequence ID" value="KNC54586.1"/>
    <property type="molecule type" value="Genomic_DNA"/>
</dbReference>
<feature type="transmembrane region" description="Helical" evidence="11">
    <location>
        <begin position="79"/>
        <end position="105"/>
    </location>
</feature>
<dbReference type="GO" id="GO:0071586">
    <property type="term" value="P:CAAX-box protein processing"/>
    <property type="evidence" value="ECO:0007669"/>
    <property type="project" value="InterPro"/>
</dbReference>
<dbReference type="InterPro" id="IPR039731">
    <property type="entry name" value="Rce1"/>
</dbReference>
<comment type="catalytic activity">
    <reaction evidence="9">
        <text>Hydrolyzes the peptide bond -P2-(S-farnesyl or geranylgeranyl)C-P1'-P2'-P3'-COOH where P1' and P2' are amino acids with aliphatic sidechains and P3' is any C-terminal residue.</text>
        <dbReference type="EC" id="3.4.26.1"/>
    </reaction>
</comment>
<evidence type="ECO:0000256" key="8">
    <source>
        <dbReference type="ARBA" id="ARBA00023136"/>
    </source>
</evidence>
<keyword evidence="7 11" id="KW-1133">Transmembrane helix</keyword>
<name>A0A0L0DRG8_THETB</name>
<comment type="subcellular location">
    <subcellularLocation>
        <location evidence="1">Endoplasmic reticulum membrane</location>
        <topology evidence="1">Multi-pass membrane protein</topology>
    </subcellularLocation>
</comment>
<dbReference type="STRING" id="461836.A0A0L0DRG8"/>